<evidence type="ECO:0000256" key="2">
    <source>
        <dbReference type="ARBA" id="ARBA00010446"/>
    </source>
</evidence>
<accession>M2RAT9</accession>
<organism evidence="7 8">
    <name type="scientific">Ceriporiopsis subvermispora (strain B)</name>
    <name type="common">White-rot fungus</name>
    <name type="synonym">Gelatoporia subvermispora</name>
    <dbReference type="NCBI Taxonomy" id="914234"/>
    <lineage>
        <taxon>Eukaryota</taxon>
        <taxon>Fungi</taxon>
        <taxon>Dikarya</taxon>
        <taxon>Basidiomycota</taxon>
        <taxon>Agaricomycotina</taxon>
        <taxon>Agaricomycetes</taxon>
        <taxon>Polyporales</taxon>
        <taxon>Gelatoporiaceae</taxon>
        <taxon>Gelatoporia</taxon>
    </lineage>
</organism>
<feature type="chain" id="PRO_5013988009" description="Hydrophobin" evidence="6">
    <location>
        <begin position="22"/>
        <end position="112"/>
    </location>
</feature>
<evidence type="ECO:0000313" key="8">
    <source>
        <dbReference type="Proteomes" id="UP000016930"/>
    </source>
</evidence>
<dbReference type="EMBL" id="KB445799">
    <property type="protein sequence ID" value="EMD35896.1"/>
    <property type="molecule type" value="Genomic_DNA"/>
</dbReference>
<keyword evidence="8" id="KW-1185">Reference proteome</keyword>
<evidence type="ECO:0000256" key="5">
    <source>
        <dbReference type="ARBA" id="ARBA00023157"/>
    </source>
</evidence>
<comment type="similarity">
    <text evidence="2 6">Belongs to the fungal hydrophobin family.</text>
</comment>
<dbReference type="AlphaFoldDB" id="M2RAT9"/>
<dbReference type="GO" id="GO:0005199">
    <property type="term" value="F:structural constituent of cell wall"/>
    <property type="evidence" value="ECO:0007669"/>
    <property type="project" value="InterPro"/>
</dbReference>
<dbReference type="InterPro" id="IPR001338">
    <property type="entry name" value="Class_I_Hydrophobin"/>
</dbReference>
<dbReference type="CDD" id="cd23507">
    <property type="entry name" value="hydrophobin_I"/>
    <property type="match status" value="1"/>
</dbReference>
<evidence type="ECO:0000313" key="7">
    <source>
        <dbReference type="EMBL" id="EMD35896.1"/>
    </source>
</evidence>
<keyword evidence="3 6" id="KW-0134">Cell wall</keyword>
<keyword evidence="4 6" id="KW-0964">Secreted</keyword>
<comment type="subcellular location">
    <subcellularLocation>
        <location evidence="1 6">Secreted</location>
        <location evidence="1 6">Cell wall</location>
    </subcellularLocation>
</comment>
<evidence type="ECO:0000256" key="6">
    <source>
        <dbReference type="RuleBase" id="RU365009"/>
    </source>
</evidence>
<sequence>MFALKSIVTLALLSAPAFVLARPQDSSSGQCSTAQIQCCDTMASGDSDHMRAVGKALKMDIDPGKTYGTGCTAGGMAGVGGGTTCTSAPMCCENNDFGGLIGLGCMSIPINL</sequence>
<protein>
    <recommendedName>
        <fullName evidence="6">Hydrophobin</fullName>
    </recommendedName>
</protein>
<dbReference type="STRING" id="914234.M2RAT9"/>
<evidence type="ECO:0000256" key="3">
    <source>
        <dbReference type="ARBA" id="ARBA00022512"/>
    </source>
</evidence>
<dbReference type="Pfam" id="PF01185">
    <property type="entry name" value="Hydrophobin"/>
    <property type="match status" value="1"/>
</dbReference>
<dbReference type="Proteomes" id="UP000016930">
    <property type="component" value="Unassembled WGS sequence"/>
</dbReference>
<reference evidence="7 8" key="1">
    <citation type="journal article" date="2012" name="Proc. Natl. Acad. Sci. U.S.A.">
        <title>Comparative genomics of Ceriporiopsis subvermispora and Phanerochaete chrysosporium provide insight into selective ligninolysis.</title>
        <authorList>
            <person name="Fernandez-Fueyo E."/>
            <person name="Ruiz-Duenas F.J."/>
            <person name="Ferreira P."/>
            <person name="Floudas D."/>
            <person name="Hibbett D.S."/>
            <person name="Canessa P."/>
            <person name="Larrondo L.F."/>
            <person name="James T.Y."/>
            <person name="Seelenfreund D."/>
            <person name="Lobos S."/>
            <person name="Polanco R."/>
            <person name="Tello M."/>
            <person name="Honda Y."/>
            <person name="Watanabe T."/>
            <person name="Watanabe T."/>
            <person name="Ryu J.S."/>
            <person name="Kubicek C.P."/>
            <person name="Schmoll M."/>
            <person name="Gaskell J."/>
            <person name="Hammel K.E."/>
            <person name="St John F.J."/>
            <person name="Vanden Wymelenberg A."/>
            <person name="Sabat G."/>
            <person name="Splinter BonDurant S."/>
            <person name="Syed K."/>
            <person name="Yadav J.S."/>
            <person name="Doddapaneni H."/>
            <person name="Subramanian V."/>
            <person name="Lavin J.L."/>
            <person name="Oguiza J.A."/>
            <person name="Perez G."/>
            <person name="Pisabarro A.G."/>
            <person name="Ramirez L."/>
            <person name="Santoyo F."/>
            <person name="Master E."/>
            <person name="Coutinho P.M."/>
            <person name="Henrissat B."/>
            <person name="Lombard V."/>
            <person name="Magnuson J.K."/>
            <person name="Kuees U."/>
            <person name="Hori C."/>
            <person name="Igarashi K."/>
            <person name="Samejima M."/>
            <person name="Held B.W."/>
            <person name="Barry K.W."/>
            <person name="LaButti K.M."/>
            <person name="Lapidus A."/>
            <person name="Lindquist E.A."/>
            <person name="Lucas S.M."/>
            <person name="Riley R."/>
            <person name="Salamov A.A."/>
            <person name="Hoffmeister D."/>
            <person name="Schwenk D."/>
            <person name="Hadar Y."/>
            <person name="Yarden O."/>
            <person name="de Vries R.P."/>
            <person name="Wiebenga A."/>
            <person name="Stenlid J."/>
            <person name="Eastwood D."/>
            <person name="Grigoriev I.V."/>
            <person name="Berka R.M."/>
            <person name="Blanchette R.A."/>
            <person name="Kersten P."/>
            <person name="Martinez A.T."/>
            <person name="Vicuna R."/>
            <person name="Cullen D."/>
        </authorList>
    </citation>
    <scope>NUCLEOTIDE SEQUENCE [LARGE SCALE GENOMIC DNA]</scope>
    <source>
        <strain evidence="7 8">B</strain>
    </source>
</reference>
<dbReference type="HOGENOM" id="CLU_105134_2_0_1"/>
<evidence type="ECO:0000256" key="4">
    <source>
        <dbReference type="ARBA" id="ARBA00022525"/>
    </source>
</evidence>
<dbReference type="GO" id="GO:0009277">
    <property type="term" value="C:fungal-type cell wall"/>
    <property type="evidence" value="ECO:0007669"/>
    <property type="project" value="InterPro"/>
</dbReference>
<evidence type="ECO:0000256" key="1">
    <source>
        <dbReference type="ARBA" id="ARBA00004191"/>
    </source>
</evidence>
<dbReference type="SMART" id="SM00075">
    <property type="entry name" value="HYDRO"/>
    <property type="match status" value="1"/>
</dbReference>
<gene>
    <name evidence="7" type="ORF">CERSUDRAFT_96121</name>
</gene>
<dbReference type="OrthoDB" id="4225815at2759"/>
<proteinExistence type="inferred from homology"/>
<name>M2RAT9_CERS8</name>
<keyword evidence="6" id="KW-0732">Signal</keyword>
<keyword evidence="5 6" id="KW-1015">Disulfide bond</keyword>
<feature type="signal peptide" evidence="6">
    <location>
        <begin position="1"/>
        <end position="21"/>
    </location>
</feature>